<accession>A0A1J4KRU1</accession>
<keyword evidence="4" id="KW-0479">Metal-binding</keyword>
<dbReference type="Gene3D" id="3.40.50.300">
    <property type="entry name" value="P-loop containing nucleotide triphosphate hydrolases"/>
    <property type="match status" value="1"/>
</dbReference>
<dbReference type="RefSeq" id="XP_068367127.1">
    <property type="nucleotide sequence ID" value="XM_068514675.1"/>
</dbReference>
<dbReference type="PANTHER" id="PTHR45697">
    <property type="entry name" value="ADP-RIBOSYLATION FACTOR-LIKE PROTEIN 2-RELATED"/>
    <property type="match status" value="1"/>
</dbReference>
<dbReference type="PROSITE" id="PS51417">
    <property type="entry name" value="ARF"/>
    <property type="match status" value="1"/>
</dbReference>
<dbReference type="InterPro" id="IPR005225">
    <property type="entry name" value="Small_GTP-bd"/>
</dbReference>
<dbReference type="PRINTS" id="PR00328">
    <property type="entry name" value="SAR1GTPBP"/>
</dbReference>
<evidence type="ECO:0000313" key="7">
    <source>
        <dbReference type="Proteomes" id="UP000179807"/>
    </source>
</evidence>
<dbReference type="SMART" id="SM00177">
    <property type="entry name" value="ARF"/>
    <property type="match status" value="1"/>
</dbReference>
<dbReference type="GeneID" id="94849379"/>
<keyword evidence="1 3" id="KW-0547">Nucleotide-binding</keyword>
<dbReference type="SUPFAM" id="SSF52540">
    <property type="entry name" value="P-loop containing nucleoside triphosphate hydrolases"/>
    <property type="match status" value="1"/>
</dbReference>
<dbReference type="InterPro" id="IPR027417">
    <property type="entry name" value="P-loop_NTPase"/>
</dbReference>
<evidence type="ECO:0000256" key="3">
    <source>
        <dbReference type="PIRSR" id="PIRSR606689-1"/>
    </source>
</evidence>
<proteinExistence type="inferred from homology"/>
<feature type="binding site" evidence="3">
    <location>
        <position position="92"/>
    </location>
    <ligand>
        <name>GTP</name>
        <dbReference type="ChEBI" id="CHEBI:37565"/>
    </ligand>
</feature>
<protein>
    <submittedName>
        <fullName evidence="6">ADP-ribosylation factor-like protein 5A</fullName>
    </submittedName>
</protein>
<feature type="binding site" evidence="4">
    <location>
        <position position="53"/>
    </location>
    <ligand>
        <name>Mg(2+)</name>
        <dbReference type="ChEBI" id="CHEBI:18420"/>
    </ligand>
</feature>
<gene>
    <name evidence="6" type="primary">ARL5A</name>
    <name evidence="6" type="ORF">TRFO_43196</name>
</gene>
<keyword evidence="2 3" id="KW-0342">GTP-binding</keyword>
<dbReference type="Pfam" id="PF00025">
    <property type="entry name" value="Arf"/>
    <property type="match status" value="1"/>
</dbReference>
<keyword evidence="4" id="KW-0460">Magnesium</keyword>
<dbReference type="GO" id="GO:0003924">
    <property type="term" value="F:GTPase activity"/>
    <property type="evidence" value="ECO:0007669"/>
    <property type="project" value="InterPro"/>
</dbReference>
<keyword evidence="7" id="KW-1185">Reference proteome</keyword>
<evidence type="ECO:0000256" key="1">
    <source>
        <dbReference type="ARBA" id="ARBA00022741"/>
    </source>
</evidence>
<evidence type="ECO:0000313" key="6">
    <source>
        <dbReference type="EMBL" id="OHT13991.1"/>
    </source>
</evidence>
<name>A0A1J4KRU1_9EUKA</name>
<dbReference type="InterPro" id="IPR006689">
    <property type="entry name" value="Small_GTPase_ARF/SAR"/>
</dbReference>
<dbReference type="InterPro" id="IPR044612">
    <property type="entry name" value="ARL2/3"/>
</dbReference>
<comment type="similarity">
    <text evidence="5">Belongs to the small GTPase superfamily. Arf family.</text>
</comment>
<reference evidence="6" key="1">
    <citation type="submission" date="2016-10" db="EMBL/GenBank/DDBJ databases">
        <authorList>
            <person name="Benchimol M."/>
            <person name="Almeida L.G."/>
            <person name="Vasconcelos A.T."/>
            <person name="Perreira-Neves A."/>
            <person name="Rosa I.A."/>
            <person name="Tasca T."/>
            <person name="Bogo M.R."/>
            <person name="de Souza W."/>
        </authorList>
    </citation>
    <scope>NUCLEOTIDE SEQUENCE [LARGE SCALE GENOMIC DNA]</scope>
    <source>
        <strain evidence="6">K</strain>
    </source>
</reference>
<sequence>MESPEIDSPEMDPAFQQLLIDMMSGKTEEEDIPEVSDGYSLVLMMGLDDSGKTSLLNQFIHHEFFKPSPTNLAEHTKFTFNDRNLFIREIGGRYRYREDWPTLYEHAKALIWVIDLIDRGRVIESREEFEKVINHELIKDLPVLIILNKIDSRLKMERNVCCELMQFSKYENKNLKIIETCQRTCQEIDEGFKWIIENLPEQPKNEAAQE</sequence>
<comment type="caution">
    <text evidence="6">The sequence shown here is derived from an EMBL/GenBank/DDBJ whole genome shotgun (WGS) entry which is preliminary data.</text>
</comment>
<dbReference type="OrthoDB" id="442317at2759"/>
<organism evidence="6 7">
    <name type="scientific">Tritrichomonas foetus</name>
    <dbReference type="NCBI Taxonomy" id="1144522"/>
    <lineage>
        <taxon>Eukaryota</taxon>
        <taxon>Metamonada</taxon>
        <taxon>Parabasalia</taxon>
        <taxon>Tritrichomonadida</taxon>
        <taxon>Tritrichomonadidae</taxon>
        <taxon>Tritrichomonas</taxon>
    </lineage>
</organism>
<dbReference type="AlphaFoldDB" id="A0A1J4KRU1"/>
<dbReference type="Proteomes" id="UP000179807">
    <property type="component" value="Unassembled WGS sequence"/>
</dbReference>
<evidence type="ECO:0000256" key="5">
    <source>
        <dbReference type="RuleBase" id="RU003925"/>
    </source>
</evidence>
<dbReference type="GO" id="GO:0005525">
    <property type="term" value="F:GTP binding"/>
    <property type="evidence" value="ECO:0007669"/>
    <property type="project" value="UniProtKB-KW"/>
</dbReference>
<feature type="binding site" evidence="4">
    <location>
        <position position="70"/>
    </location>
    <ligand>
        <name>Mg(2+)</name>
        <dbReference type="ChEBI" id="CHEBI:18420"/>
    </ligand>
</feature>
<dbReference type="PROSITE" id="PS51419">
    <property type="entry name" value="RAB"/>
    <property type="match status" value="1"/>
</dbReference>
<feature type="binding site" evidence="3">
    <location>
        <begin position="46"/>
        <end position="53"/>
    </location>
    <ligand>
        <name>GTP</name>
        <dbReference type="ChEBI" id="CHEBI:37565"/>
    </ligand>
</feature>
<dbReference type="VEuPathDB" id="TrichDB:TRFO_43196"/>
<evidence type="ECO:0000256" key="2">
    <source>
        <dbReference type="ARBA" id="ARBA00023134"/>
    </source>
</evidence>
<dbReference type="SMART" id="SM00178">
    <property type="entry name" value="SAR"/>
    <property type="match status" value="1"/>
</dbReference>
<dbReference type="NCBIfam" id="TIGR00231">
    <property type="entry name" value="small_GTP"/>
    <property type="match status" value="1"/>
</dbReference>
<feature type="binding site" evidence="3">
    <location>
        <begin position="148"/>
        <end position="151"/>
    </location>
    <ligand>
        <name>GTP</name>
        <dbReference type="ChEBI" id="CHEBI:37565"/>
    </ligand>
</feature>
<dbReference type="GO" id="GO:0046872">
    <property type="term" value="F:metal ion binding"/>
    <property type="evidence" value="ECO:0007669"/>
    <property type="project" value="UniProtKB-KW"/>
</dbReference>
<evidence type="ECO:0000256" key="4">
    <source>
        <dbReference type="PIRSR" id="PIRSR606689-2"/>
    </source>
</evidence>
<dbReference type="EMBL" id="MLAK01000439">
    <property type="protein sequence ID" value="OHT13991.1"/>
    <property type="molecule type" value="Genomic_DNA"/>
</dbReference>